<name>A0AAV7RL02_PLEWA</name>
<evidence type="ECO:0000256" key="1">
    <source>
        <dbReference type="SAM" id="MobiDB-lite"/>
    </source>
</evidence>
<organism evidence="2 3">
    <name type="scientific">Pleurodeles waltl</name>
    <name type="common">Iberian ribbed newt</name>
    <dbReference type="NCBI Taxonomy" id="8319"/>
    <lineage>
        <taxon>Eukaryota</taxon>
        <taxon>Metazoa</taxon>
        <taxon>Chordata</taxon>
        <taxon>Craniata</taxon>
        <taxon>Vertebrata</taxon>
        <taxon>Euteleostomi</taxon>
        <taxon>Amphibia</taxon>
        <taxon>Batrachia</taxon>
        <taxon>Caudata</taxon>
        <taxon>Salamandroidea</taxon>
        <taxon>Salamandridae</taxon>
        <taxon>Pleurodelinae</taxon>
        <taxon>Pleurodeles</taxon>
    </lineage>
</organism>
<feature type="region of interest" description="Disordered" evidence="1">
    <location>
        <begin position="1"/>
        <end position="78"/>
    </location>
</feature>
<dbReference type="EMBL" id="JANPWB010000009">
    <property type="protein sequence ID" value="KAJ1151648.1"/>
    <property type="molecule type" value="Genomic_DNA"/>
</dbReference>
<dbReference type="AlphaFoldDB" id="A0AAV7RL02"/>
<keyword evidence="3" id="KW-1185">Reference proteome</keyword>
<dbReference type="Proteomes" id="UP001066276">
    <property type="component" value="Chromosome 5"/>
</dbReference>
<protein>
    <submittedName>
        <fullName evidence="2">Uncharacterized protein</fullName>
    </submittedName>
</protein>
<reference evidence="2" key="1">
    <citation type="journal article" date="2022" name="bioRxiv">
        <title>Sequencing and chromosome-scale assembly of the giantPleurodeles waltlgenome.</title>
        <authorList>
            <person name="Brown T."/>
            <person name="Elewa A."/>
            <person name="Iarovenko S."/>
            <person name="Subramanian E."/>
            <person name="Araus A.J."/>
            <person name="Petzold A."/>
            <person name="Susuki M."/>
            <person name="Suzuki K.-i.T."/>
            <person name="Hayashi T."/>
            <person name="Toyoda A."/>
            <person name="Oliveira C."/>
            <person name="Osipova E."/>
            <person name="Leigh N.D."/>
            <person name="Simon A."/>
            <person name="Yun M.H."/>
        </authorList>
    </citation>
    <scope>NUCLEOTIDE SEQUENCE</scope>
    <source>
        <strain evidence="2">20211129_DDA</strain>
        <tissue evidence="2">Liver</tissue>
    </source>
</reference>
<feature type="compositionally biased region" description="Low complexity" evidence="1">
    <location>
        <begin position="46"/>
        <end position="59"/>
    </location>
</feature>
<sequence>MGDKRLPGSKDLQSLQETGQQEKRRQTTSQNHAGTTLQRGTPLSPAARSTTTSAATGRTTAEKEKRSGAPHFSLRLPQ</sequence>
<gene>
    <name evidence="2" type="ORF">NDU88_004428</name>
</gene>
<accession>A0AAV7RL02</accession>
<evidence type="ECO:0000313" key="2">
    <source>
        <dbReference type="EMBL" id="KAJ1151648.1"/>
    </source>
</evidence>
<feature type="compositionally biased region" description="Polar residues" evidence="1">
    <location>
        <begin position="27"/>
        <end position="41"/>
    </location>
</feature>
<evidence type="ECO:0000313" key="3">
    <source>
        <dbReference type="Proteomes" id="UP001066276"/>
    </source>
</evidence>
<comment type="caution">
    <text evidence="2">The sequence shown here is derived from an EMBL/GenBank/DDBJ whole genome shotgun (WGS) entry which is preliminary data.</text>
</comment>
<proteinExistence type="predicted"/>